<dbReference type="InterPro" id="IPR016155">
    <property type="entry name" value="Mopterin_synth/thiamin_S_b"/>
</dbReference>
<protein>
    <submittedName>
        <fullName evidence="1">Sulfur carrier protein ThiS</fullName>
    </submittedName>
</protein>
<accession>A0A8J3FCV1</accession>
<dbReference type="SUPFAM" id="SSF54285">
    <property type="entry name" value="MoaD/ThiS"/>
    <property type="match status" value="1"/>
</dbReference>
<dbReference type="RefSeq" id="WP_054670498.1">
    <property type="nucleotide sequence ID" value="NZ_BMOF01000004.1"/>
</dbReference>
<dbReference type="AlphaFoldDB" id="A0A8J3FCV1"/>
<dbReference type="PANTHER" id="PTHR34472:SF1">
    <property type="entry name" value="SULFUR CARRIER PROTEIN THIS"/>
    <property type="match status" value="1"/>
</dbReference>
<dbReference type="Proteomes" id="UP000637720">
    <property type="component" value="Unassembled WGS sequence"/>
</dbReference>
<evidence type="ECO:0000313" key="1">
    <source>
        <dbReference type="EMBL" id="GGJ93349.1"/>
    </source>
</evidence>
<dbReference type="Gene3D" id="3.10.20.30">
    <property type="match status" value="1"/>
</dbReference>
<dbReference type="PANTHER" id="PTHR34472">
    <property type="entry name" value="SULFUR CARRIER PROTEIN THIS"/>
    <property type="match status" value="1"/>
</dbReference>
<gene>
    <name evidence="1" type="primary">thiS</name>
    <name evidence="1" type="ORF">GCM10007043_03830</name>
</gene>
<reference evidence="1" key="2">
    <citation type="submission" date="2020-09" db="EMBL/GenBank/DDBJ databases">
        <authorList>
            <person name="Sun Q."/>
            <person name="Ohkuma M."/>
        </authorList>
    </citation>
    <scope>NUCLEOTIDE SEQUENCE</scope>
    <source>
        <strain evidence="1">JCM 14719</strain>
    </source>
</reference>
<dbReference type="Pfam" id="PF02597">
    <property type="entry name" value="ThiS"/>
    <property type="match status" value="1"/>
</dbReference>
<comment type="caution">
    <text evidence="1">The sequence shown here is derived from an EMBL/GenBank/DDBJ whole genome shotgun (WGS) entry which is preliminary data.</text>
</comment>
<keyword evidence="2" id="KW-1185">Reference proteome</keyword>
<dbReference type="CDD" id="cd00565">
    <property type="entry name" value="Ubl_ThiS"/>
    <property type="match status" value="1"/>
</dbReference>
<dbReference type="EMBL" id="BMOF01000004">
    <property type="protein sequence ID" value="GGJ93349.1"/>
    <property type="molecule type" value="Genomic_DNA"/>
</dbReference>
<dbReference type="NCBIfam" id="TIGR01683">
    <property type="entry name" value="thiS"/>
    <property type="match status" value="1"/>
</dbReference>
<dbReference type="InterPro" id="IPR003749">
    <property type="entry name" value="ThiS/MoaD-like"/>
</dbReference>
<evidence type="ECO:0000313" key="2">
    <source>
        <dbReference type="Proteomes" id="UP000637720"/>
    </source>
</evidence>
<proteinExistence type="predicted"/>
<sequence length="67" mass="7483">MRLTINGEVHDVPDHVKTVADLLRHFGLDGKLVIVEQNRHVLDRDTYADVPVREGDVLELVHFVGGG</sequence>
<organism evidence="1 2">
    <name type="scientific">Calditerricola satsumensis</name>
    <dbReference type="NCBI Taxonomy" id="373054"/>
    <lineage>
        <taxon>Bacteria</taxon>
        <taxon>Bacillati</taxon>
        <taxon>Bacillota</taxon>
        <taxon>Bacilli</taxon>
        <taxon>Bacillales</taxon>
        <taxon>Bacillaceae</taxon>
        <taxon>Calditerricola</taxon>
    </lineage>
</organism>
<dbReference type="InterPro" id="IPR010035">
    <property type="entry name" value="Thi_S"/>
</dbReference>
<dbReference type="InterPro" id="IPR012675">
    <property type="entry name" value="Beta-grasp_dom_sf"/>
</dbReference>
<name>A0A8J3FCV1_9BACI</name>
<reference evidence="1" key="1">
    <citation type="journal article" date="2014" name="Int. J. Syst. Evol. Microbiol.">
        <title>Complete genome sequence of Corynebacterium casei LMG S-19264T (=DSM 44701T), isolated from a smear-ripened cheese.</title>
        <authorList>
            <consortium name="US DOE Joint Genome Institute (JGI-PGF)"/>
            <person name="Walter F."/>
            <person name="Albersmeier A."/>
            <person name="Kalinowski J."/>
            <person name="Ruckert C."/>
        </authorList>
    </citation>
    <scope>NUCLEOTIDE SEQUENCE</scope>
    <source>
        <strain evidence="1">JCM 14719</strain>
    </source>
</reference>